<dbReference type="Proteomes" id="UP001162483">
    <property type="component" value="Unassembled WGS sequence"/>
</dbReference>
<proteinExistence type="predicted"/>
<protein>
    <submittedName>
        <fullName evidence="1">Uncharacterized protein</fullName>
    </submittedName>
</protein>
<comment type="caution">
    <text evidence="1">The sequence shown here is derived from an EMBL/GenBank/DDBJ whole genome shotgun (WGS) entry which is preliminary data.</text>
</comment>
<accession>A0ABN9BI89</accession>
<sequence>MEAEGVLPPCSLFGHMTGPRRLQDHSGSAALLAHAQWVPDCEAASCHRQVPTLKMLASWNIGRPVKRAEGDTPQDRGT</sequence>
<feature type="non-terminal residue" evidence="1">
    <location>
        <position position="78"/>
    </location>
</feature>
<evidence type="ECO:0000313" key="1">
    <source>
        <dbReference type="EMBL" id="CAI9547142.1"/>
    </source>
</evidence>
<keyword evidence="2" id="KW-1185">Reference proteome</keyword>
<name>A0ABN9BI89_9NEOB</name>
<evidence type="ECO:0000313" key="2">
    <source>
        <dbReference type="Proteomes" id="UP001162483"/>
    </source>
</evidence>
<organism evidence="1 2">
    <name type="scientific">Staurois parvus</name>
    <dbReference type="NCBI Taxonomy" id="386267"/>
    <lineage>
        <taxon>Eukaryota</taxon>
        <taxon>Metazoa</taxon>
        <taxon>Chordata</taxon>
        <taxon>Craniata</taxon>
        <taxon>Vertebrata</taxon>
        <taxon>Euteleostomi</taxon>
        <taxon>Amphibia</taxon>
        <taxon>Batrachia</taxon>
        <taxon>Anura</taxon>
        <taxon>Neobatrachia</taxon>
        <taxon>Ranoidea</taxon>
        <taxon>Ranidae</taxon>
        <taxon>Staurois</taxon>
    </lineage>
</organism>
<gene>
    <name evidence="1" type="ORF">SPARVUS_LOCUS2933472</name>
</gene>
<reference evidence="1" key="1">
    <citation type="submission" date="2023-05" db="EMBL/GenBank/DDBJ databases">
        <authorList>
            <person name="Stuckert A."/>
        </authorList>
    </citation>
    <scope>NUCLEOTIDE SEQUENCE</scope>
</reference>
<dbReference type="EMBL" id="CATNWA010004137">
    <property type="protein sequence ID" value="CAI9547142.1"/>
    <property type="molecule type" value="Genomic_DNA"/>
</dbReference>